<dbReference type="AlphaFoldDB" id="A0A1M4RZK9"/>
<dbReference type="STRING" id="1892869.ACGLYG10_1604"/>
<evidence type="ECO:0000313" key="1">
    <source>
        <dbReference type="EMBL" id="SHE25388.1"/>
    </source>
</evidence>
<accession>A0A1M4RZK9</accession>
<proteinExistence type="predicted"/>
<protein>
    <submittedName>
        <fullName evidence="1">Uncharacterized protein</fullName>
    </submittedName>
</protein>
<dbReference type="EMBL" id="FQTT01000010">
    <property type="protein sequence ID" value="SHE25388.1"/>
    <property type="molecule type" value="Genomic_DNA"/>
</dbReference>
<evidence type="ECO:0000313" key="2">
    <source>
        <dbReference type="Proteomes" id="UP000184291"/>
    </source>
</evidence>
<dbReference type="OrthoDB" id="3253369at2"/>
<dbReference type="RefSeq" id="WP_073330166.1">
    <property type="nucleotide sequence ID" value="NZ_FQTT01000010.1"/>
</dbReference>
<gene>
    <name evidence="1" type="ORF">ACGLYG10_1604</name>
</gene>
<sequence>MTLLVHIVGEGDLGSDILRLEGEQRQQARCAGVTTLQNAAAGGAGCEAVDLLLRGAVAEELESRFVWTPLALELGAIQDDGHEGQVRVLLLGSSSGYGATADIAKALASLLERDEIRAALHKRYGLEVIAELHADGDLNEQVGRGDLSSWVEAAHGTAADSPVVVSMIGGATMMCLSAMGVVDHLGYDWRLAVAGSPDDAEARLIRRGHHGNAPFYWLRALGYLEQAAQWARQNGREELIDEEHTRLLRDLQAVLGGAGQERGEALAAATDEQLASLVAVEMTRADNGAGLAVRAWVEKHYEALLAEENAGRAQDDQISSVFKRLPGKELGKVLGLVRDEQLDQGSTSAAWLLTTGDRLRPVGNRAVHDAAAPTASDLATVNQVPELGERVPSWMHWPGRGRVLYICGMGDNYQRSSVIERVMDAGPDEEFRRAVPGGMLEGGGVGDVDFLLLHSASPGSKETAVKTCASALLAKRPGDLYAPGVDIIDYGGAESNDFAPVDDLAGEVSVMLREVLRTKQPSAVAIVASGQKLVAIGALEAAQAWCAEHAVPLFVQTSVQPGQNIKRSGMQFHRIALHNDAEAALREAAAASLSSLNLLSAVRVLSAGDQDMDVWAQACDELRKEYLAAVNAKDPDAHAGVLLSVMDTVHELCLETEGDVDPRLVVVVAEAVDFPRRGKKAAETLFRERYAWQDVKAYSAQRHGVEACSRGDLLRLLYEVRNEVRLTHGDSQVDEAVREVMRNRFVDVDDDFGYVDLLEQAIKSVNAGPGNLTTGLDESWAERFRALRHWAEERA</sequence>
<keyword evidence="2" id="KW-1185">Reference proteome</keyword>
<organism evidence="1 2">
    <name type="scientific">Actinomyces glycerinitolerans</name>
    <dbReference type="NCBI Taxonomy" id="1892869"/>
    <lineage>
        <taxon>Bacteria</taxon>
        <taxon>Bacillati</taxon>
        <taxon>Actinomycetota</taxon>
        <taxon>Actinomycetes</taxon>
        <taxon>Actinomycetales</taxon>
        <taxon>Actinomycetaceae</taxon>
        <taxon>Actinomyces</taxon>
    </lineage>
</organism>
<reference evidence="2" key="1">
    <citation type="submission" date="2016-09" db="EMBL/GenBank/DDBJ databases">
        <authorList>
            <person name="Strepis N."/>
        </authorList>
    </citation>
    <scope>NUCLEOTIDE SEQUENCE [LARGE SCALE GENOMIC DNA]</scope>
</reference>
<name>A0A1M4RZK9_9ACTO</name>
<dbReference type="Proteomes" id="UP000184291">
    <property type="component" value="Unassembled WGS sequence"/>
</dbReference>